<reference evidence="1" key="1">
    <citation type="submission" date="2021-02" db="EMBL/GenBank/DDBJ databases">
        <authorList>
            <person name="Nowell W R."/>
        </authorList>
    </citation>
    <scope>NUCLEOTIDE SEQUENCE</scope>
</reference>
<name>A0A820ME94_9BILA</name>
<organism evidence="1 2">
    <name type="scientific">Rotaria sordida</name>
    <dbReference type="NCBI Taxonomy" id="392033"/>
    <lineage>
        <taxon>Eukaryota</taxon>
        <taxon>Metazoa</taxon>
        <taxon>Spiralia</taxon>
        <taxon>Gnathifera</taxon>
        <taxon>Rotifera</taxon>
        <taxon>Eurotatoria</taxon>
        <taxon>Bdelloidea</taxon>
        <taxon>Philodinida</taxon>
        <taxon>Philodinidae</taxon>
        <taxon>Rotaria</taxon>
    </lineage>
</organism>
<gene>
    <name evidence="1" type="ORF">FNK824_LOCUS43075</name>
</gene>
<evidence type="ECO:0000313" key="2">
    <source>
        <dbReference type="Proteomes" id="UP000663874"/>
    </source>
</evidence>
<proteinExistence type="predicted"/>
<evidence type="ECO:0000313" key="1">
    <source>
        <dbReference type="EMBL" id="CAF4373479.1"/>
    </source>
</evidence>
<protein>
    <submittedName>
        <fullName evidence="1">Uncharacterized protein</fullName>
    </submittedName>
</protein>
<dbReference type="AlphaFoldDB" id="A0A820ME94"/>
<dbReference type="EMBL" id="CAJOBE010056393">
    <property type="protein sequence ID" value="CAF4373479.1"/>
    <property type="molecule type" value="Genomic_DNA"/>
</dbReference>
<dbReference type="Proteomes" id="UP000663874">
    <property type="component" value="Unassembled WGS sequence"/>
</dbReference>
<accession>A0A820ME94</accession>
<dbReference type="PANTHER" id="PTHR22891">
    <property type="entry name" value="EUKARYOTIC TRANSLATION INITIATION FACTOR 2C"/>
    <property type="match status" value="1"/>
</dbReference>
<sequence>MEFVDIQPIKVKRITDEQRALLCLKSSMMPLDYHQSIMEIRQNPKQQCFEQDPFINAWNFNVDVNMLKVSARILPMPQIIYTNEFHVNNEQFRSSGVWSSTKTQFHRPTKFPPVWALINLSSSLNKESCKAFYEQLRDVAAH</sequence>
<comment type="caution">
    <text evidence="1">The sequence shown here is derived from an EMBL/GenBank/DDBJ whole genome shotgun (WGS) entry which is preliminary data.</text>
</comment>